<organism evidence="9 10">
    <name type="scientific">Actinocrinis puniceicyclus</name>
    <dbReference type="NCBI Taxonomy" id="977794"/>
    <lineage>
        <taxon>Bacteria</taxon>
        <taxon>Bacillati</taxon>
        <taxon>Actinomycetota</taxon>
        <taxon>Actinomycetes</taxon>
        <taxon>Catenulisporales</taxon>
        <taxon>Actinospicaceae</taxon>
        <taxon>Actinocrinis</taxon>
    </lineage>
</organism>
<dbReference type="RefSeq" id="WP_211469973.1">
    <property type="nucleotide sequence ID" value="NZ_JAGSXH010000092.1"/>
</dbReference>
<dbReference type="InterPro" id="IPR052173">
    <property type="entry name" value="Beta-lactam_resp_regulator"/>
</dbReference>
<keyword evidence="2" id="KW-0479">Metal-binding</keyword>
<dbReference type="Pfam" id="PF01435">
    <property type="entry name" value="Peptidase_M48"/>
    <property type="match status" value="1"/>
</dbReference>
<comment type="caution">
    <text evidence="9">The sequence shown here is derived from an EMBL/GenBank/DDBJ whole genome shotgun (WGS) entry which is preliminary data.</text>
</comment>
<keyword evidence="4 6" id="KW-0862">Zinc</keyword>
<evidence type="ECO:0000259" key="8">
    <source>
        <dbReference type="Pfam" id="PF01435"/>
    </source>
</evidence>
<proteinExistence type="inferred from homology"/>
<feature type="transmembrane region" description="Helical" evidence="7">
    <location>
        <begin position="80"/>
        <end position="102"/>
    </location>
</feature>
<dbReference type="GO" id="GO:0006508">
    <property type="term" value="P:proteolysis"/>
    <property type="evidence" value="ECO:0007669"/>
    <property type="project" value="UniProtKB-KW"/>
</dbReference>
<evidence type="ECO:0000256" key="2">
    <source>
        <dbReference type="ARBA" id="ARBA00022723"/>
    </source>
</evidence>
<dbReference type="InterPro" id="IPR001915">
    <property type="entry name" value="Peptidase_M48"/>
</dbReference>
<evidence type="ECO:0000256" key="1">
    <source>
        <dbReference type="ARBA" id="ARBA00022670"/>
    </source>
</evidence>
<dbReference type="PANTHER" id="PTHR34978:SF3">
    <property type="entry name" value="SLR0241 PROTEIN"/>
    <property type="match status" value="1"/>
</dbReference>
<gene>
    <name evidence="9" type="ORF">KGA66_21395</name>
</gene>
<dbReference type="AlphaFoldDB" id="A0A8J8BEJ6"/>
<sequence length="265" mass="27592">MSAAAAMWLLIAAAVCALVAVLLAWPVPDALCAARWPRRSPRAAIVLWQLVGLAGGLSAVGALLLVGFAPLPRAWAGVDLVALVLAALLFSWLLGVLATSALRIERDLRRQRAVVDLLGRAEADGVRVLEHPEPLAYCLPGPQPRIVITDGVLAALPPDELAAVLAHERAHAKGRHELVIQPFVAWQSALPFLAPARRATAAVAELVEMLADDAAAEATSRLTVARALARVGSGRPPGAGTTGRLDAAGCAPAPASVLARVRRLT</sequence>
<evidence type="ECO:0000256" key="5">
    <source>
        <dbReference type="ARBA" id="ARBA00023049"/>
    </source>
</evidence>
<dbReference type="Proteomes" id="UP000677913">
    <property type="component" value="Unassembled WGS sequence"/>
</dbReference>
<dbReference type="EMBL" id="JAGSXH010000092">
    <property type="protein sequence ID" value="MBS2965620.1"/>
    <property type="molecule type" value="Genomic_DNA"/>
</dbReference>
<keyword evidence="7" id="KW-1133">Transmembrane helix</keyword>
<keyword evidence="1 6" id="KW-0645">Protease</keyword>
<feature type="domain" description="Peptidase M48" evidence="8">
    <location>
        <begin position="119"/>
        <end position="179"/>
    </location>
</feature>
<keyword evidence="7" id="KW-0472">Membrane</keyword>
<accession>A0A8J8BEJ6</accession>
<protein>
    <submittedName>
        <fullName evidence="9">M56 family metallopeptidase</fullName>
    </submittedName>
</protein>
<evidence type="ECO:0000256" key="7">
    <source>
        <dbReference type="SAM" id="Phobius"/>
    </source>
</evidence>
<keyword evidence="5 6" id="KW-0482">Metalloprotease</keyword>
<reference evidence="9" key="1">
    <citation type="submission" date="2021-04" db="EMBL/GenBank/DDBJ databases">
        <title>Genome based classification of Actinospica acidithermotolerans sp. nov., an actinobacterium isolated from an Indonesian hot spring.</title>
        <authorList>
            <person name="Kusuma A.B."/>
            <person name="Putra K.E."/>
            <person name="Nafisah S."/>
            <person name="Loh J."/>
            <person name="Nouioui I."/>
            <person name="Goodfellow M."/>
        </authorList>
    </citation>
    <scope>NUCLEOTIDE SEQUENCE</scope>
    <source>
        <strain evidence="9">DSM 45618</strain>
    </source>
</reference>
<keyword evidence="3 6" id="KW-0378">Hydrolase</keyword>
<keyword evidence="7" id="KW-0812">Transmembrane</keyword>
<evidence type="ECO:0000313" key="10">
    <source>
        <dbReference type="Proteomes" id="UP000677913"/>
    </source>
</evidence>
<dbReference type="Gene3D" id="3.30.2010.10">
    <property type="entry name" value="Metalloproteases ('zincins'), catalytic domain"/>
    <property type="match status" value="1"/>
</dbReference>
<keyword evidence="10" id="KW-1185">Reference proteome</keyword>
<feature type="transmembrane region" description="Helical" evidence="7">
    <location>
        <begin position="6"/>
        <end position="25"/>
    </location>
</feature>
<comment type="similarity">
    <text evidence="6">Belongs to the peptidase M48 family.</text>
</comment>
<evidence type="ECO:0000256" key="3">
    <source>
        <dbReference type="ARBA" id="ARBA00022801"/>
    </source>
</evidence>
<feature type="transmembrane region" description="Helical" evidence="7">
    <location>
        <begin position="46"/>
        <end position="68"/>
    </location>
</feature>
<evidence type="ECO:0000256" key="6">
    <source>
        <dbReference type="RuleBase" id="RU003983"/>
    </source>
</evidence>
<name>A0A8J8BEJ6_9ACTN</name>
<evidence type="ECO:0000256" key="4">
    <source>
        <dbReference type="ARBA" id="ARBA00022833"/>
    </source>
</evidence>
<evidence type="ECO:0000313" key="9">
    <source>
        <dbReference type="EMBL" id="MBS2965620.1"/>
    </source>
</evidence>
<dbReference type="PANTHER" id="PTHR34978">
    <property type="entry name" value="POSSIBLE SENSOR-TRANSDUCER PROTEIN BLAR"/>
    <property type="match status" value="1"/>
</dbReference>
<dbReference type="GO" id="GO:0046872">
    <property type="term" value="F:metal ion binding"/>
    <property type="evidence" value="ECO:0007669"/>
    <property type="project" value="UniProtKB-KW"/>
</dbReference>
<dbReference type="CDD" id="cd07326">
    <property type="entry name" value="M56_BlaR1_MecR1_like"/>
    <property type="match status" value="1"/>
</dbReference>
<comment type="cofactor">
    <cofactor evidence="6">
        <name>Zn(2+)</name>
        <dbReference type="ChEBI" id="CHEBI:29105"/>
    </cofactor>
    <text evidence="6">Binds 1 zinc ion per subunit.</text>
</comment>
<dbReference type="GO" id="GO:0004222">
    <property type="term" value="F:metalloendopeptidase activity"/>
    <property type="evidence" value="ECO:0007669"/>
    <property type="project" value="InterPro"/>
</dbReference>